<dbReference type="Pfam" id="PF00141">
    <property type="entry name" value="peroxidase"/>
    <property type="match status" value="1"/>
</dbReference>
<feature type="active site" description="Proton acceptor" evidence="16">
    <location>
        <position position="72"/>
    </location>
</feature>
<dbReference type="InterPro" id="IPR010255">
    <property type="entry name" value="Haem_peroxidase_sf"/>
</dbReference>
<evidence type="ECO:0000313" key="24">
    <source>
        <dbReference type="Proteomes" id="UP001154282"/>
    </source>
</evidence>
<dbReference type="Gene3D" id="1.10.520.10">
    <property type="match status" value="1"/>
</dbReference>
<feature type="site" description="Transition state stabilizer" evidence="19">
    <location>
        <position position="68"/>
    </location>
</feature>
<dbReference type="InterPro" id="IPR033905">
    <property type="entry name" value="Secretory_peroxidase"/>
</dbReference>
<name>A0AAV0NPU0_9ROSI</name>
<keyword evidence="14" id="KW-0325">Glycoprotein</keyword>
<dbReference type="GO" id="GO:0140825">
    <property type="term" value="F:lactoperoxidase activity"/>
    <property type="evidence" value="ECO:0007669"/>
    <property type="project" value="UniProtKB-EC"/>
</dbReference>
<dbReference type="GO" id="GO:0046872">
    <property type="term" value="F:metal ion binding"/>
    <property type="evidence" value="ECO:0007669"/>
    <property type="project" value="UniProtKB-UniRule"/>
</dbReference>
<dbReference type="PROSITE" id="PS00435">
    <property type="entry name" value="PEROXIDASE_1"/>
    <property type="match status" value="1"/>
</dbReference>
<dbReference type="PRINTS" id="PR00461">
    <property type="entry name" value="PLPEROXIDASE"/>
</dbReference>
<accession>A0AAV0NPU0</accession>
<reference evidence="23" key="1">
    <citation type="submission" date="2022-08" db="EMBL/GenBank/DDBJ databases">
        <authorList>
            <person name="Gutierrez-Valencia J."/>
        </authorList>
    </citation>
    <scope>NUCLEOTIDE SEQUENCE</scope>
</reference>
<evidence type="ECO:0000313" key="23">
    <source>
        <dbReference type="EMBL" id="CAI0460687.1"/>
    </source>
</evidence>
<feature type="binding site" evidence="18">
    <location>
        <position position="78"/>
    </location>
    <ligand>
        <name>Ca(2+)</name>
        <dbReference type="ChEBI" id="CHEBI:29108"/>
        <label>1</label>
    </ligand>
</feature>
<dbReference type="InterPro" id="IPR019793">
    <property type="entry name" value="Peroxidases_heam-ligand_BS"/>
</dbReference>
<dbReference type="FunFam" id="1.10.420.10:FF:000008">
    <property type="entry name" value="Peroxidase"/>
    <property type="match status" value="1"/>
</dbReference>
<comment type="catalytic activity">
    <reaction evidence="1 21">
        <text>2 a phenolic donor + H2O2 = 2 a phenolic radical donor + 2 H2O</text>
        <dbReference type="Rhea" id="RHEA:56136"/>
        <dbReference type="ChEBI" id="CHEBI:15377"/>
        <dbReference type="ChEBI" id="CHEBI:16240"/>
        <dbReference type="ChEBI" id="CHEBI:139520"/>
        <dbReference type="ChEBI" id="CHEBI:139521"/>
        <dbReference type="EC" id="1.11.1.7"/>
    </reaction>
</comment>
<keyword evidence="7 21" id="KW-0349">Heme</keyword>
<feature type="binding site" evidence="17">
    <location>
        <position position="168"/>
    </location>
    <ligand>
        <name>substrate</name>
    </ligand>
</feature>
<organism evidence="23 24">
    <name type="scientific">Linum tenue</name>
    <dbReference type="NCBI Taxonomy" id="586396"/>
    <lineage>
        <taxon>Eukaryota</taxon>
        <taxon>Viridiplantae</taxon>
        <taxon>Streptophyta</taxon>
        <taxon>Embryophyta</taxon>
        <taxon>Tracheophyta</taxon>
        <taxon>Spermatophyta</taxon>
        <taxon>Magnoliopsida</taxon>
        <taxon>eudicotyledons</taxon>
        <taxon>Gunneridae</taxon>
        <taxon>Pentapetalae</taxon>
        <taxon>rosids</taxon>
        <taxon>fabids</taxon>
        <taxon>Malpighiales</taxon>
        <taxon>Linaceae</taxon>
        <taxon>Linum</taxon>
    </lineage>
</organism>
<evidence type="ECO:0000256" key="7">
    <source>
        <dbReference type="ARBA" id="ARBA00022617"/>
    </source>
</evidence>
<feature type="binding site" evidence="18">
    <location>
        <position position="82"/>
    </location>
    <ligand>
        <name>Ca(2+)</name>
        <dbReference type="ChEBI" id="CHEBI:29108"/>
        <label>1</label>
    </ligand>
</feature>
<dbReference type="FunFam" id="1.10.520.10:FF:000001">
    <property type="entry name" value="Peroxidase"/>
    <property type="match status" value="1"/>
</dbReference>
<comment type="caution">
    <text evidence="23">The sequence shown here is derived from an EMBL/GenBank/DDBJ whole genome shotgun (WGS) entry which is preliminary data.</text>
</comment>
<evidence type="ECO:0000256" key="4">
    <source>
        <dbReference type="ARBA" id="ARBA00012313"/>
    </source>
</evidence>
<evidence type="ECO:0000256" key="17">
    <source>
        <dbReference type="PIRSR" id="PIRSR600823-2"/>
    </source>
</evidence>
<dbReference type="PROSITE" id="PS00436">
    <property type="entry name" value="PEROXIDASE_2"/>
    <property type="match status" value="1"/>
</dbReference>
<feature type="binding site" evidence="18">
    <location>
        <position position="251"/>
    </location>
    <ligand>
        <name>Ca(2+)</name>
        <dbReference type="ChEBI" id="CHEBI:29108"/>
        <label>2</label>
    </ligand>
</feature>
<sequence>MKKMGRFGFYGALLFILGLVLASSIGSAHAQLKMGFYSKSCPKAEKIVQDYVNKHIPNVPSLAATFIRMHFHDCFVRGCDASILLNTTSGEQTERQSPPNLSLRGFDFIDRVKSLVEAACPGVVSCADVLTLVTRDSIVATGGPSWKVPTGRRDGLISRSSEALNNLPPPFANINTLRTMFASQGLDLTDLVLLSGAHTIGVAHCSSFTNRLYNFTGRGDEDPALDRNYAANLKARKCRSISDTTTKVEMDPGSRNTFDLGYYNLLLKKRGLFESDAALTSNSASLREVNKIVKGSVKDYFARFGKSMEKMGRIGVKTGSVGEIRKQCGLVNS</sequence>
<dbReference type="GO" id="GO:0042744">
    <property type="term" value="P:hydrogen peroxide catabolic process"/>
    <property type="evidence" value="ECO:0007669"/>
    <property type="project" value="UniProtKB-KW"/>
</dbReference>
<dbReference type="Proteomes" id="UP001154282">
    <property type="component" value="Unassembled WGS sequence"/>
</dbReference>
<feature type="chain" id="PRO_5043098866" description="Peroxidase" evidence="21">
    <location>
        <begin position="31"/>
        <end position="333"/>
    </location>
</feature>
<keyword evidence="10 18" id="KW-0106">Calcium</keyword>
<gene>
    <name evidence="23" type="ORF">LITE_LOCUS34589</name>
</gene>
<keyword evidence="11 21" id="KW-0560">Oxidoreductase</keyword>
<dbReference type="GO" id="GO:0020037">
    <property type="term" value="F:heme binding"/>
    <property type="evidence" value="ECO:0007669"/>
    <property type="project" value="UniProtKB-UniRule"/>
</dbReference>
<comment type="similarity">
    <text evidence="21">Belongs to the peroxidase family. Classical plant (class III) peroxidase subfamily.</text>
</comment>
<evidence type="ECO:0000256" key="20">
    <source>
        <dbReference type="PIRSR" id="PIRSR600823-5"/>
    </source>
</evidence>
<evidence type="ECO:0000256" key="9">
    <source>
        <dbReference type="ARBA" id="ARBA00022729"/>
    </source>
</evidence>
<dbReference type="EMBL" id="CAMGYJ010000008">
    <property type="protein sequence ID" value="CAI0460687.1"/>
    <property type="molecule type" value="Genomic_DNA"/>
</dbReference>
<evidence type="ECO:0000256" key="13">
    <source>
        <dbReference type="ARBA" id="ARBA00023157"/>
    </source>
</evidence>
<dbReference type="InterPro" id="IPR002016">
    <property type="entry name" value="Haem_peroxidase"/>
</dbReference>
<dbReference type="PROSITE" id="PS50873">
    <property type="entry name" value="PEROXIDASE_4"/>
    <property type="match status" value="1"/>
</dbReference>
<evidence type="ECO:0000256" key="16">
    <source>
        <dbReference type="PIRSR" id="PIRSR600823-1"/>
    </source>
</evidence>
<dbReference type="GO" id="GO:0006979">
    <property type="term" value="P:response to oxidative stress"/>
    <property type="evidence" value="ECO:0007669"/>
    <property type="project" value="UniProtKB-UniRule"/>
</dbReference>
<dbReference type="InterPro" id="IPR000823">
    <property type="entry name" value="Peroxidase_pln"/>
</dbReference>
<feature type="binding site" evidence="18">
    <location>
        <position position="80"/>
    </location>
    <ligand>
        <name>Ca(2+)</name>
        <dbReference type="ChEBI" id="CHEBI:29108"/>
        <label>1</label>
    </ligand>
</feature>
<feature type="signal peptide" evidence="21">
    <location>
        <begin position="1"/>
        <end position="30"/>
    </location>
</feature>
<evidence type="ECO:0000256" key="14">
    <source>
        <dbReference type="ARBA" id="ARBA00023180"/>
    </source>
</evidence>
<keyword evidence="9 21" id="KW-0732">Signal</keyword>
<evidence type="ECO:0000256" key="3">
    <source>
        <dbReference type="ARBA" id="ARBA00006873"/>
    </source>
</evidence>
<evidence type="ECO:0000256" key="10">
    <source>
        <dbReference type="ARBA" id="ARBA00022837"/>
    </source>
</evidence>
<evidence type="ECO:0000256" key="2">
    <source>
        <dbReference type="ARBA" id="ARBA00002322"/>
    </source>
</evidence>
<keyword evidence="24" id="KW-1185">Reference proteome</keyword>
<evidence type="ECO:0000256" key="15">
    <source>
        <dbReference type="ARBA" id="ARBA00023324"/>
    </source>
</evidence>
<comment type="similarity">
    <text evidence="3">Belongs to the peroxidase family. Ascorbate peroxidase subfamily.</text>
</comment>
<feature type="disulfide bond" evidence="20">
    <location>
        <begin position="126"/>
        <end position="328"/>
    </location>
</feature>
<feature type="disulfide bond" evidence="20">
    <location>
        <begin position="205"/>
        <end position="238"/>
    </location>
</feature>
<protein>
    <recommendedName>
        <fullName evidence="4 21">Peroxidase</fullName>
        <ecNumber evidence="4 21">1.11.1.7</ecNumber>
    </recommendedName>
</protein>
<evidence type="ECO:0000256" key="5">
    <source>
        <dbReference type="ARBA" id="ARBA00022525"/>
    </source>
</evidence>
<feature type="binding site" evidence="18">
    <location>
        <position position="199"/>
    </location>
    <ligand>
        <name>Ca(2+)</name>
        <dbReference type="ChEBI" id="CHEBI:29108"/>
        <label>2</label>
    </ligand>
</feature>
<evidence type="ECO:0000256" key="11">
    <source>
        <dbReference type="ARBA" id="ARBA00023002"/>
    </source>
</evidence>
<keyword evidence="8 18" id="KW-0479">Metal-binding</keyword>
<feature type="binding site" evidence="18">
    <location>
        <position position="76"/>
    </location>
    <ligand>
        <name>Ca(2+)</name>
        <dbReference type="ChEBI" id="CHEBI:29108"/>
        <label>1</label>
    </ligand>
</feature>
<keyword evidence="5 21" id="KW-0964">Secreted</keyword>
<comment type="cofactor">
    <cofactor evidence="18 21">
        <name>heme b</name>
        <dbReference type="ChEBI" id="CHEBI:60344"/>
    </cofactor>
    <text evidence="18 21">Binds 1 heme b (iron(II)-protoporphyrin IX) group per subunit.</text>
</comment>
<comment type="cofactor">
    <cofactor evidence="18 21">
        <name>Ca(2+)</name>
        <dbReference type="ChEBI" id="CHEBI:29108"/>
    </cofactor>
    <text evidence="18 21">Binds 2 calcium ions per subunit.</text>
</comment>
<evidence type="ECO:0000256" key="21">
    <source>
        <dbReference type="RuleBase" id="RU362060"/>
    </source>
</evidence>
<feature type="disulfide bond" evidence="20">
    <location>
        <begin position="74"/>
        <end position="79"/>
    </location>
</feature>
<feature type="domain" description="Plant heme peroxidase family profile" evidence="22">
    <location>
        <begin position="31"/>
        <end position="332"/>
    </location>
</feature>
<evidence type="ECO:0000256" key="18">
    <source>
        <dbReference type="PIRSR" id="PIRSR600823-3"/>
    </source>
</evidence>
<comment type="subcellular location">
    <subcellularLocation>
        <location evidence="21">Secreted</location>
    </subcellularLocation>
</comment>
<dbReference type="PRINTS" id="PR00458">
    <property type="entry name" value="PEROXIDASE"/>
</dbReference>
<feature type="binding site" description="axial binding residue" evidence="18">
    <location>
        <position position="198"/>
    </location>
    <ligand>
        <name>heme b</name>
        <dbReference type="ChEBI" id="CHEBI:60344"/>
    </ligand>
    <ligandPart>
        <name>Fe</name>
        <dbReference type="ChEBI" id="CHEBI:18248"/>
    </ligandPart>
</feature>
<feature type="binding site" evidence="18">
    <location>
        <position position="73"/>
    </location>
    <ligand>
        <name>Ca(2+)</name>
        <dbReference type="ChEBI" id="CHEBI:29108"/>
        <label>1</label>
    </ligand>
</feature>
<feature type="binding site" evidence="18">
    <location>
        <position position="94"/>
    </location>
    <ligand>
        <name>Ca(2+)</name>
        <dbReference type="ChEBI" id="CHEBI:29108"/>
        <label>1</label>
    </ligand>
</feature>
<feature type="binding site" evidence="18">
    <location>
        <position position="259"/>
    </location>
    <ligand>
        <name>Ca(2+)</name>
        <dbReference type="ChEBI" id="CHEBI:29108"/>
        <label>2</label>
    </ligand>
</feature>
<comment type="function">
    <text evidence="2">Removal of H(2)O(2), oxidation of toxic reductants, biosynthesis and degradation of lignin, suberization, auxin catabolism, response to environmental stresses such as wounding, pathogen attack and oxidative stress. These functions might be dependent on each isozyme/isoform in each plant tissue.</text>
</comment>
<keyword evidence="12 18" id="KW-0408">Iron</keyword>
<keyword evidence="6 21" id="KW-0575">Peroxidase</keyword>
<feature type="disulfide bond" evidence="20">
    <location>
        <begin position="41"/>
        <end position="120"/>
    </location>
</feature>
<dbReference type="AlphaFoldDB" id="A0AAV0NPU0"/>
<dbReference type="CDD" id="cd00693">
    <property type="entry name" value="secretory_peroxidase"/>
    <property type="match status" value="1"/>
</dbReference>
<evidence type="ECO:0000256" key="6">
    <source>
        <dbReference type="ARBA" id="ARBA00022559"/>
    </source>
</evidence>
<keyword evidence="13 20" id="KW-1015">Disulfide bond</keyword>
<dbReference type="EC" id="1.11.1.7" evidence="4 21"/>
<evidence type="ECO:0000259" key="22">
    <source>
        <dbReference type="PROSITE" id="PS50873"/>
    </source>
</evidence>
<proteinExistence type="inferred from homology"/>
<dbReference type="Gene3D" id="1.10.420.10">
    <property type="entry name" value="Peroxidase, domain 2"/>
    <property type="match status" value="1"/>
</dbReference>
<dbReference type="InterPro" id="IPR019794">
    <property type="entry name" value="Peroxidases_AS"/>
</dbReference>
<keyword evidence="15 21" id="KW-0376">Hydrogen peroxide</keyword>
<dbReference type="PANTHER" id="PTHR31235">
    <property type="entry name" value="PEROXIDASE 25-RELATED"/>
    <property type="match status" value="1"/>
</dbReference>
<dbReference type="GO" id="GO:0005576">
    <property type="term" value="C:extracellular region"/>
    <property type="evidence" value="ECO:0007669"/>
    <property type="project" value="UniProtKB-SubCell"/>
</dbReference>
<dbReference type="SUPFAM" id="SSF48113">
    <property type="entry name" value="Heme-dependent peroxidases"/>
    <property type="match status" value="1"/>
</dbReference>
<evidence type="ECO:0000256" key="1">
    <source>
        <dbReference type="ARBA" id="ARBA00000189"/>
    </source>
</evidence>
<evidence type="ECO:0000256" key="19">
    <source>
        <dbReference type="PIRSR" id="PIRSR600823-4"/>
    </source>
</evidence>
<evidence type="ECO:0000256" key="8">
    <source>
        <dbReference type="ARBA" id="ARBA00022723"/>
    </source>
</evidence>
<evidence type="ECO:0000256" key="12">
    <source>
        <dbReference type="ARBA" id="ARBA00023004"/>
    </source>
</evidence>